<dbReference type="SFLD" id="SFLDS00019">
    <property type="entry name" value="Glutathione_Transferase_(cytos"/>
    <property type="match status" value="1"/>
</dbReference>
<dbReference type="Pfam" id="PF13410">
    <property type="entry name" value="GST_C_2"/>
    <property type="match status" value="1"/>
</dbReference>
<dbReference type="SFLD" id="SFLDG00358">
    <property type="entry name" value="Main_(cytGST)"/>
    <property type="match status" value="1"/>
</dbReference>
<dbReference type="Pfam" id="PF02798">
    <property type="entry name" value="GST_N"/>
    <property type="match status" value="1"/>
</dbReference>
<dbReference type="PROSITE" id="PS50404">
    <property type="entry name" value="GST_NTER"/>
    <property type="match status" value="1"/>
</dbReference>
<dbReference type="Proteomes" id="UP000806285">
    <property type="component" value="Unassembled WGS sequence"/>
</dbReference>
<dbReference type="InterPro" id="IPR040079">
    <property type="entry name" value="Glutathione_S-Trfase"/>
</dbReference>
<evidence type="ECO:0000259" key="2">
    <source>
        <dbReference type="PROSITE" id="PS50405"/>
    </source>
</evidence>
<organism evidence="3 4">
    <name type="scientific">Ramlibacter pallidus</name>
    <dbReference type="NCBI Taxonomy" id="2780087"/>
    <lineage>
        <taxon>Bacteria</taxon>
        <taxon>Pseudomonadati</taxon>
        <taxon>Pseudomonadota</taxon>
        <taxon>Betaproteobacteria</taxon>
        <taxon>Burkholderiales</taxon>
        <taxon>Comamonadaceae</taxon>
        <taxon>Ramlibacter</taxon>
    </lineage>
</organism>
<dbReference type="InterPro" id="IPR004045">
    <property type="entry name" value="Glutathione_S-Trfase_N"/>
</dbReference>
<evidence type="ECO:0000313" key="4">
    <source>
        <dbReference type="Proteomes" id="UP000806285"/>
    </source>
</evidence>
<evidence type="ECO:0000313" key="3">
    <source>
        <dbReference type="EMBL" id="MBE7366911.1"/>
    </source>
</evidence>
<dbReference type="CDD" id="cd03188">
    <property type="entry name" value="GST_C_Beta"/>
    <property type="match status" value="1"/>
</dbReference>
<name>A0ABR9S061_9BURK</name>
<sequence length="208" mass="23241">MLTFWYAPGTCALATHLALEYAGAPYEAKRLDFRKGEQRSPEYLRINPKGRVPALVTERGVLTETTALLQYVAQVFPQAGLAPLDDPFALAKMNAFNGYLASTVHVNHAHKLRGYRWVDEGDEAALAAMMKKVPQTMADSFTLIEEQMFQGPWVLGERLSTSDFYLYTLAGWLEGDGVDVQRFPRVADHMRRAEALPAVQKVVAQHKA</sequence>
<comment type="caution">
    <text evidence="3">The sequence shown here is derived from an EMBL/GenBank/DDBJ whole genome shotgun (WGS) entry which is preliminary data.</text>
</comment>
<dbReference type="InterPro" id="IPR036282">
    <property type="entry name" value="Glutathione-S-Trfase_C_sf"/>
</dbReference>
<accession>A0ABR9S061</accession>
<keyword evidence="4" id="KW-1185">Reference proteome</keyword>
<dbReference type="SUPFAM" id="SSF52833">
    <property type="entry name" value="Thioredoxin-like"/>
    <property type="match status" value="1"/>
</dbReference>
<protein>
    <submittedName>
        <fullName evidence="3">Glutathione S-transferase family protein</fullName>
    </submittedName>
</protein>
<gene>
    <name evidence="3" type="ORF">IM787_04970</name>
</gene>
<dbReference type="SFLD" id="SFLDG01150">
    <property type="entry name" value="Main.1:_Beta-like"/>
    <property type="match status" value="1"/>
</dbReference>
<dbReference type="InterPro" id="IPR036249">
    <property type="entry name" value="Thioredoxin-like_sf"/>
</dbReference>
<dbReference type="PANTHER" id="PTHR44051:SF8">
    <property type="entry name" value="GLUTATHIONE S-TRANSFERASE GSTA"/>
    <property type="match status" value="1"/>
</dbReference>
<dbReference type="PANTHER" id="PTHR44051">
    <property type="entry name" value="GLUTATHIONE S-TRANSFERASE-RELATED"/>
    <property type="match status" value="1"/>
</dbReference>
<proteinExistence type="predicted"/>
<dbReference type="CDD" id="cd03057">
    <property type="entry name" value="GST_N_Beta"/>
    <property type="match status" value="1"/>
</dbReference>
<dbReference type="RefSeq" id="WP_193675561.1">
    <property type="nucleotide sequence ID" value="NZ_JADDIV010000002.1"/>
</dbReference>
<dbReference type="Gene3D" id="1.20.1050.10">
    <property type="match status" value="1"/>
</dbReference>
<dbReference type="Gene3D" id="3.40.30.10">
    <property type="entry name" value="Glutaredoxin"/>
    <property type="match status" value="1"/>
</dbReference>
<feature type="domain" description="GST C-terminal" evidence="2">
    <location>
        <begin position="86"/>
        <end position="208"/>
    </location>
</feature>
<dbReference type="EMBL" id="JADDIV010000002">
    <property type="protein sequence ID" value="MBE7366911.1"/>
    <property type="molecule type" value="Genomic_DNA"/>
</dbReference>
<evidence type="ECO:0000259" key="1">
    <source>
        <dbReference type="PROSITE" id="PS50404"/>
    </source>
</evidence>
<dbReference type="SUPFAM" id="SSF47616">
    <property type="entry name" value="GST C-terminal domain-like"/>
    <property type="match status" value="1"/>
</dbReference>
<dbReference type="InterPro" id="IPR010987">
    <property type="entry name" value="Glutathione-S-Trfase_C-like"/>
</dbReference>
<feature type="domain" description="GST N-terminal" evidence="1">
    <location>
        <begin position="1"/>
        <end position="80"/>
    </location>
</feature>
<reference evidence="3 4" key="1">
    <citation type="submission" date="2020-10" db="EMBL/GenBank/DDBJ databases">
        <title>Ramlibacter sp. HM2 16S ribosomal RNA gene Genome sequencing and assembly.</title>
        <authorList>
            <person name="Kang M."/>
        </authorList>
    </citation>
    <scope>NUCLEOTIDE SEQUENCE [LARGE SCALE GENOMIC DNA]</scope>
    <source>
        <strain evidence="3 4">HM2</strain>
    </source>
</reference>
<dbReference type="PROSITE" id="PS50405">
    <property type="entry name" value="GST_CTER"/>
    <property type="match status" value="1"/>
</dbReference>